<dbReference type="Proteomes" id="UP000246744">
    <property type="component" value="Unassembled WGS sequence"/>
</dbReference>
<protein>
    <recommendedName>
        <fullName evidence="4">Outer membrane protein with glycine zipper</fullName>
    </recommendedName>
</protein>
<comment type="caution">
    <text evidence="2">The sequence shown here is derived from an EMBL/GenBank/DDBJ whole genome shotgun (WGS) entry which is preliminary data.</text>
</comment>
<feature type="chain" id="PRO_5016403429" description="Outer membrane protein with glycine zipper" evidence="1">
    <location>
        <begin position="24"/>
        <end position="91"/>
    </location>
</feature>
<sequence>MRKSILRGLAVLAGTLIAVNAAAMDKTTGGAVAGAAVGAMTEHGKKGKAARTGGAVGAAVGAGAAVATGHGVLQGAAVGAGAGGMIGRAAQ</sequence>
<dbReference type="RefSeq" id="WP_110026503.1">
    <property type="nucleotide sequence ID" value="NZ_QGTS01000008.1"/>
</dbReference>
<accession>A0A317PZB0</accession>
<keyword evidence="1" id="KW-0732">Signal</keyword>
<evidence type="ECO:0000256" key="1">
    <source>
        <dbReference type="SAM" id="SignalP"/>
    </source>
</evidence>
<proteinExistence type="predicted"/>
<dbReference type="AlphaFoldDB" id="A0A317PZB0"/>
<organism evidence="2 3">
    <name type="scientific">Mangrovibacter plantisponsor</name>
    <dbReference type="NCBI Taxonomy" id="451513"/>
    <lineage>
        <taxon>Bacteria</taxon>
        <taxon>Pseudomonadati</taxon>
        <taxon>Pseudomonadota</taxon>
        <taxon>Gammaproteobacteria</taxon>
        <taxon>Enterobacterales</taxon>
        <taxon>Enterobacteriaceae</taxon>
        <taxon>Mangrovibacter</taxon>
    </lineage>
</organism>
<evidence type="ECO:0000313" key="2">
    <source>
        <dbReference type="EMBL" id="PWW07827.1"/>
    </source>
</evidence>
<gene>
    <name evidence="2" type="ORF">DES37_108255</name>
</gene>
<evidence type="ECO:0000313" key="3">
    <source>
        <dbReference type="Proteomes" id="UP000246744"/>
    </source>
</evidence>
<dbReference type="EMBL" id="QGTS01000008">
    <property type="protein sequence ID" value="PWW07827.1"/>
    <property type="molecule type" value="Genomic_DNA"/>
</dbReference>
<keyword evidence="3" id="KW-1185">Reference proteome</keyword>
<reference evidence="2 3" key="1">
    <citation type="submission" date="2018-05" db="EMBL/GenBank/DDBJ databases">
        <title>Genomic Encyclopedia of Type Strains, Phase IV (KMG-IV): sequencing the most valuable type-strain genomes for metagenomic binning, comparative biology and taxonomic classification.</title>
        <authorList>
            <person name="Goeker M."/>
        </authorList>
    </citation>
    <scope>NUCLEOTIDE SEQUENCE [LARGE SCALE GENOMIC DNA]</scope>
    <source>
        <strain evidence="2 3">DSM 19579</strain>
    </source>
</reference>
<evidence type="ECO:0008006" key="4">
    <source>
        <dbReference type="Google" id="ProtNLM"/>
    </source>
</evidence>
<name>A0A317PZB0_9ENTR</name>
<feature type="signal peptide" evidence="1">
    <location>
        <begin position="1"/>
        <end position="23"/>
    </location>
</feature>